<evidence type="ECO:0000313" key="1">
    <source>
        <dbReference type="EMBL" id="KAJ5738213.1"/>
    </source>
</evidence>
<reference evidence="1" key="2">
    <citation type="submission" date="2023-01" db="EMBL/GenBank/DDBJ databases">
        <authorList>
            <person name="Petersen C."/>
        </authorList>
    </citation>
    <scope>NUCLEOTIDE SEQUENCE</scope>
    <source>
        <strain evidence="1">IBT 17514</strain>
    </source>
</reference>
<keyword evidence="2" id="KW-1185">Reference proteome</keyword>
<dbReference type="Proteomes" id="UP001215712">
    <property type="component" value="Unassembled WGS sequence"/>
</dbReference>
<protein>
    <submittedName>
        <fullName evidence="1">Uncharacterized protein</fullName>
    </submittedName>
</protein>
<dbReference type="EMBL" id="JAQJAN010000002">
    <property type="protein sequence ID" value="KAJ5738213.1"/>
    <property type="molecule type" value="Genomic_DNA"/>
</dbReference>
<comment type="caution">
    <text evidence="1">The sequence shown here is derived from an EMBL/GenBank/DDBJ whole genome shotgun (WGS) entry which is preliminary data.</text>
</comment>
<evidence type="ECO:0000313" key="2">
    <source>
        <dbReference type="Proteomes" id="UP001215712"/>
    </source>
</evidence>
<reference evidence="1" key="1">
    <citation type="journal article" date="2023" name="IMA Fungus">
        <title>Comparative genomic study of the Penicillium genus elucidates a diverse pangenome and 15 lateral gene transfer events.</title>
        <authorList>
            <person name="Petersen C."/>
            <person name="Sorensen T."/>
            <person name="Nielsen M.R."/>
            <person name="Sondergaard T.E."/>
            <person name="Sorensen J.L."/>
            <person name="Fitzpatrick D.A."/>
            <person name="Frisvad J.C."/>
            <person name="Nielsen K.L."/>
        </authorList>
    </citation>
    <scope>NUCLEOTIDE SEQUENCE</scope>
    <source>
        <strain evidence="1">IBT 17514</strain>
    </source>
</reference>
<organism evidence="1 2">
    <name type="scientific">Penicillium malachiteum</name>
    <dbReference type="NCBI Taxonomy" id="1324776"/>
    <lineage>
        <taxon>Eukaryota</taxon>
        <taxon>Fungi</taxon>
        <taxon>Dikarya</taxon>
        <taxon>Ascomycota</taxon>
        <taxon>Pezizomycotina</taxon>
        <taxon>Eurotiomycetes</taxon>
        <taxon>Eurotiomycetidae</taxon>
        <taxon>Eurotiales</taxon>
        <taxon>Aspergillaceae</taxon>
        <taxon>Penicillium</taxon>
    </lineage>
</organism>
<accession>A0AAD6MZV8</accession>
<proteinExistence type="predicted"/>
<name>A0AAD6MZV8_9EURO</name>
<gene>
    <name evidence="1" type="ORF">N7493_001368</name>
</gene>
<sequence>MIDLAPKHLTATTDGDIKHSTVTPRLWTVDMNDMANLHIFTIYVPCEGVSPMKSAAEWTWTIPTVLYWSPGYMDSAAYLY</sequence>
<dbReference type="AlphaFoldDB" id="A0AAD6MZV8"/>